<evidence type="ECO:0000313" key="2">
    <source>
        <dbReference type="EMBL" id="KAF8441505.1"/>
    </source>
</evidence>
<feature type="region of interest" description="Disordered" evidence="1">
    <location>
        <begin position="176"/>
        <end position="226"/>
    </location>
</feature>
<dbReference type="Proteomes" id="UP001194468">
    <property type="component" value="Unassembled WGS sequence"/>
</dbReference>
<comment type="caution">
    <text evidence="2">The sequence shown here is derived from an EMBL/GenBank/DDBJ whole genome shotgun (WGS) entry which is preliminary data.</text>
</comment>
<evidence type="ECO:0000313" key="3">
    <source>
        <dbReference type="Proteomes" id="UP001194468"/>
    </source>
</evidence>
<gene>
    <name evidence="2" type="ORF">L210DRAFT_3630153</name>
</gene>
<reference evidence="2" key="1">
    <citation type="submission" date="2019-10" db="EMBL/GenBank/DDBJ databases">
        <authorList>
            <consortium name="DOE Joint Genome Institute"/>
            <person name="Kuo A."/>
            <person name="Miyauchi S."/>
            <person name="Kiss E."/>
            <person name="Drula E."/>
            <person name="Kohler A."/>
            <person name="Sanchez-Garcia M."/>
            <person name="Andreopoulos B."/>
            <person name="Barry K.W."/>
            <person name="Bonito G."/>
            <person name="Buee M."/>
            <person name="Carver A."/>
            <person name="Chen C."/>
            <person name="Cichocki N."/>
            <person name="Clum A."/>
            <person name="Culley D."/>
            <person name="Crous P.W."/>
            <person name="Fauchery L."/>
            <person name="Girlanda M."/>
            <person name="Hayes R."/>
            <person name="Keri Z."/>
            <person name="LaButti K."/>
            <person name="Lipzen A."/>
            <person name="Lombard V."/>
            <person name="Magnuson J."/>
            <person name="Maillard F."/>
            <person name="Morin E."/>
            <person name="Murat C."/>
            <person name="Nolan M."/>
            <person name="Ohm R."/>
            <person name="Pangilinan J."/>
            <person name="Pereira M."/>
            <person name="Perotto S."/>
            <person name="Peter M."/>
            <person name="Riley R."/>
            <person name="Sitrit Y."/>
            <person name="Stielow B."/>
            <person name="Szollosi G."/>
            <person name="Zifcakova L."/>
            <person name="Stursova M."/>
            <person name="Spatafora J.W."/>
            <person name="Tedersoo L."/>
            <person name="Vaario L.-M."/>
            <person name="Yamada A."/>
            <person name="Yan M."/>
            <person name="Wang P."/>
            <person name="Xu J."/>
            <person name="Bruns T."/>
            <person name="Baldrian P."/>
            <person name="Vilgalys R."/>
            <person name="Henrissat B."/>
            <person name="Grigoriev I.V."/>
            <person name="Hibbett D."/>
            <person name="Nagy L.G."/>
            <person name="Martin F.M."/>
        </authorList>
    </citation>
    <scope>NUCLEOTIDE SEQUENCE</scope>
    <source>
        <strain evidence="2">BED1</strain>
    </source>
</reference>
<accession>A0AAD4BWE7</accession>
<proteinExistence type="predicted"/>
<evidence type="ECO:0000256" key="1">
    <source>
        <dbReference type="SAM" id="MobiDB-lite"/>
    </source>
</evidence>
<name>A0AAD4BWE7_BOLED</name>
<keyword evidence="3" id="KW-1185">Reference proteome</keyword>
<dbReference type="AlphaFoldDB" id="A0AAD4BWE7"/>
<protein>
    <submittedName>
        <fullName evidence="2">Uncharacterized protein</fullName>
    </submittedName>
</protein>
<reference evidence="2" key="2">
    <citation type="journal article" date="2020" name="Nat. Commun.">
        <title>Large-scale genome sequencing of mycorrhizal fungi provides insights into the early evolution of symbiotic traits.</title>
        <authorList>
            <person name="Miyauchi S."/>
            <person name="Kiss E."/>
            <person name="Kuo A."/>
            <person name="Drula E."/>
            <person name="Kohler A."/>
            <person name="Sanchez-Garcia M."/>
            <person name="Morin E."/>
            <person name="Andreopoulos B."/>
            <person name="Barry K.W."/>
            <person name="Bonito G."/>
            <person name="Buee M."/>
            <person name="Carver A."/>
            <person name="Chen C."/>
            <person name="Cichocki N."/>
            <person name="Clum A."/>
            <person name="Culley D."/>
            <person name="Crous P.W."/>
            <person name="Fauchery L."/>
            <person name="Girlanda M."/>
            <person name="Hayes R.D."/>
            <person name="Keri Z."/>
            <person name="LaButti K."/>
            <person name="Lipzen A."/>
            <person name="Lombard V."/>
            <person name="Magnuson J."/>
            <person name="Maillard F."/>
            <person name="Murat C."/>
            <person name="Nolan M."/>
            <person name="Ohm R.A."/>
            <person name="Pangilinan J."/>
            <person name="Pereira M.F."/>
            <person name="Perotto S."/>
            <person name="Peter M."/>
            <person name="Pfister S."/>
            <person name="Riley R."/>
            <person name="Sitrit Y."/>
            <person name="Stielow J.B."/>
            <person name="Szollosi G."/>
            <person name="Zifcakova L."/>
            <person name="Stursova M."/>
            <person name="Spatafora J.W."/>
            <person name="Tedersoo L."/>
            <person name="Vaario L.M."/>
            <person name="Yamada A."/>
            <person name="Yan M."/>
            <person name="Wang P."/>
            <person name="Xu J."/>
            <person name="Bruns T."/>
            <person name="Baldrian P."/>
            <person name="Vilgalys R."/>
            <person name="Dunand C."/>
            <person name="Henrissat B."/>
            <person name="Grigoriev I.V."/>
            <person name="Hibbett D."/>
            <person name="Nagy L.G."/>
            <person name="Martin F.M."/>
        </authorList>
    </citation>
    <scope>NUCLEOTIDE SEQUENCE</scope>
    <source>
        <strain evidence="2">BED1</strain>
    </source>
</reference>
<dbReference type="EMBL" id="WHUW01000010">
    <property type="protein sequence ID" value="KAF8441505.1"/>
    <property type="molecule type" value="Genomic_DNA"/>
</dbReference>
<organism evidence="2 3">
    <name type="scientific">Boletus edulis BED1</name>
    <dbReference type="NCBI Taxonomy" id="1328754"/>
    <lineage>
        <taxon>Eukaryota</taxon>
        <taxon>Fungi</taxon>
        <taxon>Dikarya</taxon>
        <taxon>Basidiomycota</taxon>
        <taxon>Agaricomycotina</taxon>
        <taxon>Agaricomycetes</taxon>
        <taxon>Agaricomycetidae</taxon>
        <taxon>Boletales</taxon>
        <taxon>Boletineae</taxon>
        <taxon>Boletaceae</taxon>
        <taxon>Boletoideae</taxon>
        <taxon>Boletus</taxon>
    </lineage>
</organism>
<sequence length="226" mass="24520">MKDKLLSAKACAEPPDPGLLYYTDTLFVDSVGGMIASASPARTLESHPSGSVPRRIMELSWRRAGSSSVSDSEQGRFHLGLFNMEKEDQAPTGSLVTRQLSGACPIACMLIVVPQDLLGDFVTLLCSKLSRKPPSGFYPYGLAKVRNARHISDARLDHDTRQTQTAMSDLEIRFSPSTEQDAGAALSPGRTPIRTMPAPSHRFRGKETSQPMQAPPPIRTPTATPE</sequence>